<gene>
    <name evidence="1" type="ORF">AGLY_013183</name>
</gene>
<sequence length="173" mass="21028">MLILPLLILCVIKVTTYLILKKRISVSIEYLESGFVRKSIFLTSICCLMRERNFMVHVKEYFNIFPLYWIKIKKHIILSFQLNTASSKKKKKIGIFHQFLVHINVVCFLRFNRIYIQTTKNYNNLKKEYIEYYYDTMYYTNLIDYYLKRNKSYLSRTEQLINRRIMSVVSLLI</sequence>
<keyword evidence="2" id="KW-1185">Reference proteome</keyword>
<accession>A0A6G0T7R2</accession>
<dbReference type="EMBL" id="VYZN01000054">
    <property type="protein sequence ID" value="KAE9526535.1"/>
    <property type="molecule type" value="Genomic_DNA"/>
</dbReference>
<protein>
    <submittedName>
        <fullName evidence="1">Uncharacterized protein</fullName>
    </submittedName>
</protein>
<reference evidence="1 2" key="1">
    <citation type="submission" date="2019-08" db="EMBL/GenBank/DDBJ databases">
        <title>The genome of the soybean aphid Biotype 1, its phylome, world population structure and adaptation to the North American continent.</title>
        <authorList>
            <person name="Giordano R."/>
            <person name="Donthu R.K."/>
            <person name="Hernandez A.G."/>
            <person name="Wright C.L."/>
            <person name="Zimin A.V."/>
        </authorList>
    </citation>
    <scope>NUCLEOTIDE SEQUENCE [LARGE SCALE GENOMIC DNA]</scope>
    <source>
        <tissue evidence="1">Whole aphids</tissue>
    </source>
</reference>
<proteinExistence type="predicted"/>
<organism evidence="1 2">
    <name type="scientific">Aphis glycines</name>
    <name type="common">Soybean aphid</name>
    <dbReference type="NCBI Taxonomy" id="307491"/>
    <lineage>
        <taxon>Eukaryota</taxon>
        <taxon>Metazoa</taxon>
        <taxon>Ecdysozoa</taxon>
        <taxon>Arthropoda</taxon>
        <taxon>Hexapoda</taxon>
        <taxon>Insecta</taxon>
        <taxon>Pterygota</taxon>
        <taxon>Neoptera</taxon>
        <taxon>Paraneoptera</taxon>
        <taxon>Hemiptera</taxon>
        <taxon>Sternorrhyncha</taxon>
        <taxon>Aphidomorpha</taxon>
        <taxon>Aphidoidea</taxon>
        <taxon>Aphididae</taxon>
        <taxon>Aphidini</taxon>
        <taxon>Aphis</taxon>
        <taxon>Aphis</taxon>
    </lineage>
</organism>
<evidence type="ECO:0000313" key="1">
    <source>
        <dbReference type="EMBL" id="KAE9526535.1"/>
    </source>
</evidence>
<evidence type="ECO:0000313" key="2">
    <source>
        <dbReference type="Proteomes" id="UP000475862"/>
    </source>
</evidence>
<dbReference type="AlphaFoldDB" id="A0A6G0T7R2"/>
<name>A0A6G0T7R2_APHGL</name>
<dbReference type="Proteomes" id="UP000475862">
    <property type="component" value="Unassembled WGS sequence"/>
</dbReference>
<comment type="caution">
    <text evidence="1">The sequence shown here is derived from an EMBL/GenBank/DDBJ whole genome shotgun (WGS) entry which is preliminary data.</text>
</comment>